<keyword evidence="3" id="KW-1185">Reference proteome</keyword>
<dbReference type="EMBL" id="JBBMQO010000003">
    <property type="protein sequence ID" value="MEM5501093.1"/>
    <property type="molecule type" value="Genomic_DNA"/>
</dbReference>
<dbReference type="Proteomes" id="UP001477870">
    <property type="component" value="Unassembled WGS sequence"/>
</dbReference>
<accession>A0ABU9T5R9</accession>
<gene>
    <name evidence="2" type="ORF">WNY59_05785</name>
</gene>
<name>A0ABU9T5R9_9HYPH</name>
<comment type="caution">
    <text evidence="2">The sequence shown here is derived from an EMBL/GenBank/DDBJ whole genome shotgun (WGS) entry which is preliminary data.</text>
</comment>
<evidence type="ECO:0000313" key="3">
    <source>
        <dbReference type="Proteomes" id="UP001477870"/>
    </source>
</evidence>
<dbReference type="RefSeq" id="WP_342847579.1">
    <property type="nucleotide sequence ID" value="NZ_JBBMQO010000003.1"/>
</dbReference>
<evidence type="ECO:0000313" key="2">
    <source>
        <dbReference type="EMBL" id="MEM5501093.1"/>
    </source>
</evidence>
<reference evidence="2 3" key="1">
    <citation type="submission" date="2024-03" db="EMBL/GenBank/DDBJ databases">
        <title>Community enrichment and isolation of bacterial strains for fucoidan degradation.</title>
        <authorList>
            <person name="Sichert A."/>
        </authorList>
    </citation>
    <scope>NUCLEOTIDE SEQUENCE [LARGE SCALE GENOMIC DNA]</scope>
    <source>
        <strain evidence="2 3">AS62</strain>
    </source>
</reference>
<dbReference type="Pfam" id="PF20066">
    <property type="entry name" value="Glyoxalase_8"/>
    <property type="match status" value="1"/>
</dbReference>
<protein>
    <submittedName>
        <fullName evidence="2">Glyoxalase superfamily protein</fullName>
    </submittedName>
</protein>
<proteinExistence type="predicted"/>
<feature type="domain" description="Glyoxalase-related protein" evidence="1">
    <location>
        <begin position="5"/>
        <end position="142"/>
    </location>
</feature>
<sequence>MQSNNNTPLQRAKFRARQMRVEQSKIGNQLSHGQALELVAKELGYRDWNTAAALLSNYPDISVQVGDHVRGTYLKQPFTGRVLSVTEQGGGAYFRVTLDLDEAVDVVTFDSFSAFRKRINAQIDIKGDSPAKTSDGEPHLSILGHVHG</sequence>
<organism evidence="2 3">
    <name type="scientific">Ahrensia kielensis</name>
    <dbReference type="NCBI Taxonomy" id="76980"/>
    <lineage>
        <taxon>Bacteria</taxon>
        <taxon>Pseudomonadati</taxon>
        <taxon>Pseudomonadota</taxon>
        <taxon>Alphaproteobacteria</taxon>
        <taxon>Hyphomicrobiales</taxon>
        <taxon>Ahrensiaceae</taxon>
        <taxon>Ahrensia</taxon>
    </lineage>
</organism>
<dbReference type="InterPro" id="IPR045517">
    <property type="entry name" value="Glyoxalase_8"/>
</dbReference>
<evidence type="ECO:0000259" key="1">
    <source>
        <dbReference type="Pfam" id="PF20066"/>
    </source>
</evidence>